<dbReference type="EMBL" id="BLQM01000105">
    <property type="protein sequence ID" value="GMH64221.1"/>
    <property type="molecule type" value="Genomic_DNA"/>
</dbReference>
<accession>A0A9W7A1Y6</accession>
<feature type="compositionally biased region" description="Polar residues" evidence="1">
    <location>
        <begin position="15"/>
        <end position="37"/>
    </location>
</feature>
<feature type="compositionally biased region" description="Acidic residues" evidence="1">
    <location>
        <begin position="543"/>
        <end position="552"/>
    </location>
</feature>
<evidence type="ECO:0000313" key="4">
    <source>
        <dbReference type="Proteomes" id="UP001162640"/>
    </source>
</evidence>
<organism evidence="3 4">
    <name type="scientific">Triparma laevis f. inornata</name>
    <dbReference type="NCBI Taxonomy" id="1714386"/>
    <lineage>
        <taxon>Eukaryota</taxon>
        <taxon>Sar</taxon>
        <taxon>Stramenopiles</taxon>
        <taxon>Ochrophyta</taxon>
        <taxon>Bolidophyceae</taxon>
        <taxon>Parmales</taxon>
        <taxon>Triparmaceae</taxon>
        <taxon>Triparma</taxon>
    </lineage>
</organism>
<dbReference type="Pfam" id="PF00612">
    <property type="entry name" value="IQ"/>
    <property type="match status" value="1"/>
</dbReference>
<feature type="region of interest" description="Disordered" evidence="1">
    <location>
        <begin position="543"/>
        <end position="562"/>
    </location>
</feature>
<feature type="compositionally biased region" description="Basic and acidic residues" evidence="1">
    <location>
        <begin position="802"/>
        <end position="816"/>
    </location>
</feature>
<protein>
    <recommendedName>
        <fullName evidence="2">WW domain-containing protein</fullName>
    </recommendedName>
</protein>
<comment type="caution">
    <text evidence="3">The sequence shown here is derived from an EMBL/GenBank/DDBJ whole genome shotgun (WGS) entry which is preliminary data.</text>
</comment>
<dbReference type="InterPro" id="IPR000048">
    <property type="entry name" value="IQ_motif_EF-hand-BS"/>
</dbReference>
<sequence>MSTPSAITPAAPSPDESSIQTANAESASSSRLSQTHPAWTRPPDVYSVMGQALYNVKAEDMIKGARPKSPPETRPKPSMNQFYEGSRYYYDAPKEPQSPLCTCRVMCNEKEPNIASYKCFSCVKFDPKGKGWFCGDCFNKHHPWYREEHHYVHISEDDDVEYDLVAQNYRAELDRTLDGIEGLISGVKNAQEECRKMDEDYRPDDMLKENARKMERNTQRVWDLKHFVRSQLLAQGEDKVVDDLEYDDEKSGLKEIIPYKTRGGLTPYAQRLHGDSARMKKRRQRKEKAEMSEDEAAIVLQTGARVMLARNEVLARVAINYQKIWNWKYNRYYYANLREDKRTSWNYPPAINKHNEDVILTPRSYFNMNQTNGVSDLEYIHSPVREQREARSRAQRMLARDKRLALEKVESERFQRDRRGGVDDDDDHPEDAGLSIFEKIKKRKERKAKREKEEHENRMKEEENRGGAYDNPNKVLRQTQMEMEQFNFRKSIALRTHEHGEEKKLMEEEEGEGGRGPGRITLMAGYKKDRGTFNPDIDGAIGEEEEEEEEGESTAKEIASPQQQSSLALVAVGSGAAGVVGLSRMKVKQQVDAQRKQQKERILKLNRAASGRRVVHKNLIRKGGLTRDQASKKLQGSCRIWIARRELAARAETLWHLVRPDMDKSKAKGGKKPRSYYFNMRTRQTQWVKPKAFGTKAPREVTTTECKRIFKKWWLRGNKVIKYPDMVYPVSHAYLYNTAATKLQKIARAYLARDEAREVTWSTWEEEMDEDTGLPFYRHVLDSYNTKWERPWTPRDSLTRMAQEREDAKKEKEARMAAKKVKK</sequence>
<feature type="region of interest" description="Disordered" evidence="1">
    <location>
        <begin position="1"/>
        <end position="44"/>
    </location>
</feature>
<feature type="region of interest" description="Disordered" evidence="1">
    <location>
        <begin position="799"/>
        <end position="823"/>
    </location>
</feature>
<gene>
    <name evidence="3" type="ORF">TL16_g03917</name>
</gene>
<feature type="compositionally biased region" description="Low complexity" evidence="1">
    <location>
        <begin position="1"/>
        <end position="14"/>
    </location>
</feature>
<reference evidence="4" key="1">
    <citation type="journal article" date="2023" name="Commun. Biol.">
        <title>Genome analysis of Parmales, the sister group of diatoms, reveals the evolutionary specialization of diatoms from phago-mixotrophs to photoautotrophs.</title>
        <authorList>
            <person name="Ban H."/>
            <person name="Sato S."/>
            <person name="Yoshikawa S."/>
            <person name="Yamada K."/>
            <person name="Nakamura Y."/>
            <person name="Ichinomiya M."/>
            <person name="Sato N."/>
            <person name="Blanc-Mathieu R."/>
            <person name="Endo H."/>
            <person name="Kuwata A."/>
            <person name="Ogata H."/>
        </authorList>
    </citation>
    <scope>NUCLEOTIDE SEQUENCE [LARGE SCALE GENOMIC DNA]</scope>
</reference>
<dbReference type="Proteomes" id="UP001162640">
    <property type="component" value="Unassembled WGS sequence"/>
</dbReference>
<evidence type="ECO:0000313" key="3">
    <source>
        <dbReference type="EMBL" id="GMH64221.1"/>
    </source>
</evidence>
<dbReference type="AlphaFoldDB" id="A0A9W7A1Y6"/>
<feature type="compositionally biased region" description="Basic and acidic residues" evidence="1">
    <location>
        <begin position="411"/>
        <end position="422"/>
    </location>
</feature>
<dbReference type="PROSITE" id="PS50020">
    <property type="entry name" value="WW_DOMAIN_2"/>
    <property type="match status" value="1"/>
</dbReference>
<feature type="region of interest" description="Disordered" evidence="1">
    <location>
        <begin position="411"/>
        <end position="472"/>
    </location>
</feature>
<evidence type="ECO:0000256" key="1">
    <source>
        <dbReference type="SAM" id="MobiDB-lite"/>
    </source>
</evidence>
<feature type="compositionally biased region" description="Basic and acidic residues" evidence="1">
    <location>
        <begin position="60"/>
        <end position="75"/>
    </location>
</feature>
<name>A0A9W7A1Y6_9STRA</name>
<feature type="domain" description="WW" evidence="2">
    <location>
        <begin position="674"/>
        <end position="692"/>
    </location>
</feature>
<feature type="region of interest" description="Disordered" evidence="1">
    <location>
        <begin position="60"/>
        <end position="81"/>
    </location>
</feature>
<feature type="compositionally biased region" description="Basic and acidic residues" evidence="1">
    <location>
        <begin position="448"/>
        <end position="465"/>
    </location>
</feature>
<proteinExistence type="predicted"/>
<dbReference type="PROSITE" id="PS50096">
    <property type="entry name" value="IQ"/>
    <property type="match status" value="1"/>
</dbReference>
<evidence type="ECO:0000259" key="2">
    <source>
        <dbReference type="PROSITE" id="PS50020"/>
    </source>
</evidence>
<dbReference type="InterPro" id="IPR001202">
    <property type="entry name" value="WW_dom"/>
</dbReference>